<dbReference type="InterPro" id="IPR036259">
    <property type="entry name" value="MFS_trans_sf"/>
</dbReference>
<evidence type="ECO:0000256" key="2">
    <source>
        <dbReference type="ARBA" id="ARBA00022692"/>
    </source>
</evidence>
<feature type="transmembrane region" description="Helical" evidence="7">
    <location>
        <begin position="359"/>
        <end position="380"/>
    </location>
</feature>
<feature type="compositionally biased region" description="Basic and acidic residues" evidence="6">
    <location>
        <begin position="498"/>
        <end position="507"/>
    </location>
</feature>
<dbReference type="PRINTS" id="PR01036">
    <property type="entry name" value="TCRTETB"/>
</dbReference>
<evidence type="ECO:0000313" key="10">
    <source>
        <dbReference type="Proteomes" id="UP001500879"/>
    </source>
</evidence>
<dbReference type="PANTHER" id="PTHR42718">
    <property type="entry name" value="MAJOR FACILITATOR SUPERFAMILY MULTIDRUG TRANSPORTER MFSC"/>
    <property type="match status" value="1"/>
</dbReference>
<feature type="transmembrane region" description="Helical" evidence="7">
    <location>
        <begin position="228"/>
        <end position="250"/>
    </location>
</feature>
<evidence type="ECO:0000256" key="3">
    <source>
        <dbReference type="ARBA" id="ARBA00022989"/>
    </source>
</evidence>
<feature type="transmembrane region" description="Helical" evidence="7">
    <location>
        <begin position="142"/>
        <end position="165"/>
    </location>
</feature>
<dbReference type="InterPro" id="IPR011701">
    <property type="entry name" value="MFS"/>
</dbReference>
<dbReference type="InterPro" id="IPR020846">
    <property type="entry name" value="MFS_dom"/>
</dbReference>
<dbReference type="Proteomes" id="UP001500879">
    <property type="component" value="Unassembled WGS sequence"/>
</dbReference>
<keyword evidence="3 7" id="KW-1133">Transmembrane helix</keyword>
<feature type="transmembrane region" description="Helical" evidence="7">
    <location>
        <begin position="112"/>
        <end position="130"/>
    </location>
</feature>
<keyword evidence="2 7" id="KW-0812">Transmembrane</keyword>
<feature type="transmembrane region" description="Helical" evidence="7">
    <location>
        <begin position="203"/>
        <end position="222"/>
    </location>
</feature>
<evidence type="ECO:0000259" key="8">
    <source>
        <dbReference type="PROSITE" id="PS50850"/>
    </source>
</evidence>
<feature type="region of interest" description="Disordered" evidence="6">
    <location>
        <begin position="488"/>
        <end position="507"/>
    </location>
</feature>
<keyword evidence="5" id="KW-0046">Antibiotic resistance</keyword>
<dbReference type="SUPFAM" id="SSF103473">
    <property type="entry name" value="MFS general substrate transporter"/>
    <property type="match status" value="1"/>
</dbReference>
<gene>
    <name evidence="9" type="ORF">GCM10010357_19540</name>
</gene>
<evidence type="ECO:0000256" key="5">
    <source>
        <dbReference type="ARBA" id="ARBA00023251"/>
    </source>
</evidence>
<feature type="transmembrane region" description="Helical" evidence="7">
    <location>
        <begin position="171"/>
        <end position="191"/>
    </location>
</feature>
<dbReference type="PROSITE" id="PS50850">
    <property type="entry name" value="MFS"/>
    <property type="match status" value="1"/>
</dbReference>
<feature type="transmembrane region" description="Helical" evidence="7">
    <location>
        <begin position="462"/>
        <end position="482"/>
    </location>
</feature>
<organism evidence="9 10">
    <name type="scientific">Streptomyces luteireticuli</name>
    <dbReference type="NCBI Taxonomy" id="173858"/>
    <lineage>
        <taxon>Bacteria</taxon>
        <taxon>Bacillati</taxon>
        <taxon>Actinomycetota</taxon>
        <taxon>Actinomycetes</taxon>
        <taxon>Kitasatosporales</taxon>
        <taxon>Streptomycetaceae</taxon>
        <taxon>Streptomyces</taxon>
    </lineage>
</organism>
<evidence type="ECO:0000256" key="6">
    <source>
        <dbReference type="SAM" id="MobiDB-lite"/>
    </source>
</evidence>
<feature type="transmembrane region" description="Helical" evidence="7">
    <location>
        <begin position="83"/>
        <end position="106"/>
    </location>
</feature>
<accession>A0ABP3IFP7</accession>
<feature type="transmembrane region" description="Helical" evidence="7">
    <location>
        <begin position="306"/>
        <end position="328"/>
    </location>
</feature>
<proteinExistence type="predicted"/>
<evidence type="ECO:0000256" key="1">
    <source>
        <dbReference type="ARBA" id="ARBA00004651"/>
    </source>
</evidence>
<keyword evidence="10" id="KW-1185">Reference proteome</keyword>
<evidence type="ECO:0000256" key="7">
    <source>
        <dbReference type="SAM" id="Phobius"/>
    </source>
</evidence>
<dbReference type="Pfam" id="PF07690">
    <property type="entry name" value="MFS_1"/>
    <property type="match status" value="2"/>
</dbReference>
<reference evidence="10" key="1">
    <citation type="journal article" date="2019" name="Int. J. Syst. Evol. Microbiol.">
        <title>The Global Catalogue of Microorganisms (GCM) 10K type strain sequencing project: providing services to taxonomists for standard genome sequencing and annotation.</title>
        <authorList>
            <consortium name="The Broad Institute Genomics Platform"/>
            <consortium name="The Broad Institute Genome Sequencing Center for Infectious Disease"/>
            <person name="Wu L."/>
            <person name="Ma J."/>
        </authorList>
    </citation>
    <scope>NUCLEOTIDE SEQUENCE [LARGE SCALE GENOMIC DNA]</scope>
    <source>
        <strain evidence="10">JCM 4788</strain>
    </source>
</reference>
<dbReference type="EMBL" id="BAAABX010000019">
    <property type="protein sequence ID" value="GAA0398505.1"/>
    <property type="molecule type" value="Genomic_DNA"/>
</dbReference>
<protein>
    <submittedName>
        <fullName evidence="9">MFS transporter</fullName>
    </submittedName>
</protein>
<feature type="transmembrane region" description="Helical" evidence="7">
    <location>
        <begin position="335"/>
        <end position="353"/>
    </location>
</feature>
<evidence type="ECO:0000256" key="4">
    <source>
        <dbReference type="ARBA" id="ARBA00023136"/>
    </source>
</evidence>
<keyword evidence="4 7" id="KW-0472">Membrane</keyword>
<dbReference type="Gene3D" id="1.20.1720.10">
    <property type="entry name" value="Multidrug resistance protein D"/>
    <property type="match status" value="1"/>
</dbReference>
<feature type="domain" description="Major facilitator superfamily (MFS) profile" evidence="8">
    <location>
        <begin position="17"/>
        <end position="485"/>
    </location>
</feature>
<feature type="transmembrane region" description="Helical" evidence="7">
    <location>
        <begin position="400"/>
        <end position="424"/>
    </location>
</feature>
<feature type="transmembrane region" description="Helical" evidence="7">
    <location>
        <begin position="271"/>
        <end position="294"/>
    </location>
</feature>
<evidence type="ECO:0000313" key="9">
    <source>
        <dbReference type="EMBL" id="GAA0398505.1"/>
    </source>
</evidence>
<dbReference type="CDD" id="cd17321">
    <property type="entry name" value="MFS_MMR_MDR_like"/>
    <property type="match status" value="1"/>
</dbReference>
<comment type="subcellular location">
    <subcellularLocation>
        <location evidence="1">Cell membrane</location>
        <topology evidence="1">Multi-pass membrane protein</topology>
    </subcellularLocation>
</comment>
<dbReference type="PANTHER" id="PTHR42718:SF49">
    <property type="entry name" value="EXPORT PROTEIN"/>
    <property type="match status" value="1"/>
</dbReference>
<dbReference type="RefSeq" id="WP_344022114.1">
    <property type="nucleotide sequence ID" value="NZ_BAAABX010000019.1"/>
</dbReference>
<comment type="caution">
    <text evidence="9">The sequence shown here is derived from an EMBL/GenBank/DDBJ whole genome shotgun (WGS) entry which is preliminary data.</text>
</comment>
<name>A0ABP3IFP7_9ACTN</name>
<dbReference type="Gene3D" id="1.20.1250.20">
    <property type="entry name" value="MFS general substrate transporter like domains"/>
    <property type="match status" value="1"/>
</dbReference>
<sequence length="507" mass="51379">MSTATTVSPPRSGPALTLVVVLLGVLVVPMSISGAAVALPDIGKDLDTAGAPLMWVVNVYNLLFAAITLVAGSLSDLFGRRRVFVLGGGLFGIGSLGSALAPHILVLDLARALAGIGAAGVLASSGAILATAFDGAARTRAFAAMGTVVGIGIAFGPTLSGWLVGGLGWRASFLFYVVVLAVVLLGSTRITESRAGERPRVDVPGVVTFVLGLALVMIGLVQGPESGWGSPFIIAALLLGVALLGVFAVVERRSPHPVLDLSLIGNRRYTAWCVGTLITSLGFVGTLTFLPTYFQGASGVSASHAGMLMLLMTVPVLVVPQVGGWLITRGFPPRVLMGLALLLIAGGSAWLTVLRPGIGAGGLAGPLILVGTGMGVSFGITDGQAMSQVEPERAGMAAGFLNTVRGGAEALVLAVFGSLLVSLLQSRVGSAALAKEIAAGNLPDGPRHDVLADHFTSAWHLALWWVAGACVLGAVLVVAMLAGSRTTGAPAGSADAEQPSRAEDQRV</sequence>
<feature type="transmembrane region" description="Helical" evidence="7">
    <location>
        <begin position="54"/>
        <end position="71"/>
    </location>
</feature>